<reference evidence="2 3" key="1">
    <citation type="submission" date="2024-07" db="EMBL/GenBank/DDBJ databases">
        <title>Luteimonas salilacus sp. nov., isolated from the shore soil of Salt Lake in Tibet of China.</title>
        <authorList>
            <person name="Zhang X."/>
            <person name="Li A."/>
        </authorList>
    </citation>
    <scope>NUCLEOTIDE SEQUENCE [LARGE SCALE GENOMIC DNA]</scope>
    <source>
        <strain evidence="2 3">B3-2-R+30</strain>
    </source>
</reference>
<evidence type="ECO:0000313" key="2">
    <source>
        <dbReference type="EMBL" id="MEZ0476591.1"/>
    </source>
</evidence>
<dbReference type="EMBL" id="JBFWIC010000041">
    <property type="protein sequence ID" value="MEZ0476591.1"/>
    <property type="molecule type" value="Genomic_DNA"/>
</dbReference>
<dbReference type="Proteomes" id="UP001566331">
    <property type="component" value="Unassembled WGS sequence"/>
</dbReference>
<evidence type="ECO:0000256" key="1">
    <source>
        <dbReference type="SAM" id="Phobius"/>
    </source>
</evidence>
<accession>A0ABV4HV10</accession>
<dbReference type="RefSeq" id="WP_370565730.1">
    <property type="nucleotide sequence ID" value="NZ_JBFWIB010000023.1"/>
</dbReference>
<name>A0ABV4HV10_9GAMM</name>
<keyword evidence="1" id="KW-1133">Transmembrane helix</keyword>
<sequence>MTEETDKPTNPLGEGLTRSERVFVRIALLQTLLAVIGIVTGSIALYAGLTEADAARKQQEAAVWPMLQMAINDYDVEAKEPIFRIMARNSGSGPARIAGFRVTVGGEVQSDWNETFTTLAGSHEGVLRSYFSGRVISAGEGGRRRAGTGRDRARGVAKSVRRTDLAVGMGGGDLAAKYFRVELERLATLAAEAETGHDLQHRSSFHLQATRRADERMRTRGLAGVTGCHTVV</sequence>
<protein>
    <submittedName>
        <fullName evidence="2">Uncharacterized protein</fullName>
    </submittedName>
</protein>
<organism evidence="2 3">
    <name type="scientific">Luteimonas salinilitoris</name>
    <dbReference type="NCBI Taxonomy" id="3237697"/>
    <lineage>
        <taxon>Bacteria</taxon>
        <taxon>Pseudomonadati</taxon>
        <taxon>Pseudomonadota</taxon>
        <taxon>Gammaproteobacteria</taxon>
        <taxon>Lysobacterales</taxon>
        <taxon>Lysobacteraceae</taxon>
        <taxon>Luteimonas</taxon>
    </lineage>
</organism>
<keyword evidence="3" id="KW-1185">Reference proteome</keyword>
<evidence type="ECO:0000313" key="3">
    <source>
        <dbReference type="Proteomes" id="UP001566331"/>
    </source>
</evidence>
<proteinExistence type="predicted"/>
<keyword evidence="1" id="KW-0812">Transmembrane</keyword>
<gene>
    <name evidence="2" type="ORF">AB6713_18515</name>
</gene>
<feature type="transmembrane region" description="Helical" evidence="1">
    <location>
        <begin position="22"/>
        <end position="49"/>
    </location>
</feature>
<keyword evidence="1" id="KW-0472">Membrane</keyword>
<comment type="caution">
    <text evidence="2">The sequence shown here is derived from an EMBL/GenBank/DDBJ whole genome shotgun (WGS) entry which is preliminary data.</text>
</comment>